<dbReference type="GO" id="GO:0004523">
    <property type="term" value="F:RNA-DNA hybrid ribonuclease activity"/>
    <property type="evidence" value="ECO:0007669"/>
    <property type="project" value="UniProtKB-EC"/>
</dbReference>
<keyword evidence="4" id="KW-0540">Nuclease</keyword>
<proteinExistence type="inferred from homology"/>
<evidence type="ECO:0000256" key="1">
    <source>
        <dbReference type="ARBA" id="ARBA00000077"/>
    </source>
</evidence>
<gene>
    <name evidence="9" type="ORF">NDU88_004800</name>
</gene>
<dbReference type="Pfam" id="PF00075">
    <property type="entry name" value="RNase_H"/>
    <property type="match status" value="1"/>
</dbReference>
<evidence type="ECO:0000313" key="9">
    <source>
        <dbReference type="EMBL" id="KAJ1138414.1"/>
    </source>
</evidence>
<dbReference type="EMBL" id="JANPWB010000010">
    <property type="protein sequence ID" value="KAJ1138414.1"/>
    <property type="molecule type" value="Genomic_DNA"/>
</dbReference>
<dbReference type="GO" id="GO:0043137">
    <property type="term" value="P:DNA replication, removal of RNA primer"/>
    <property type="evidence" value="ECO:0007669"/>
    <property type="project" value="TreeGrafter"/>
</dbReference>
<evidence type="ECO:0000256" key="3">
    <source>
        <dbReference type="ARBA" id="ARBA00012180"/>
    </source>
</evidence>
<keyword evidence="7" id="KW-0378">Hydrolase</keyword>
<dbReference type="GO" id="GO:0046872">
    <property type="term" value="F:metal ion binding"/>
    <property type="evidence" value="ECO:0007669"/>
    <property type="project" value="UniProtKB-KW"/>
</dbReference>
<reference evidence="9" key="1">
    <citation type="journal article" date="2022" name="bioRxiv">
        <title>Sequencing and chromosome-scale assembly of the giantPleurodeles waltlgenome.</title>
        <authorList>
            <person name="Brown T."/>
            <person name="Elewa A."/>
            <person name="Iarovenko S."/>
            <person name="Subramanian E."/>
            <person name="Araus A.J."/>
            <person name="Petzold A."/>
            <person name="Susuki M."/>
            <person name="Suzuki K.-i.T."/>
            <person name="Hayashi T."/>
            <person name="Toyoda A."/>
            <person name="Oliveira C."/>
            <person name="Osipova E."/>
            <person name="Leigh N.D."/>
            <person name="Simon A."/>
            <person name="Yun M.H."/>
        </authorList>
    </citation>
    <scope>NUCLEOTIDE SEQUENCE</scope>
    <source>
        <strain evidence="9">20211129_DDA</strain>
        <tissue evidence="9">Liver</tissue>
    </source>
</reference>
<dbReference type="EC" id="3.1.26.4" evidence="3"/>
<dbReference type="PANTHER" id="PTHR10642:SF26">
    <property type="entry name" value="RIBONUCLEASE H1"/>
    <property type="match status" value="1"/>
</dbReference>
<dbReference type="Proteomes" id="UP001066276">
    <property type="component" value="Chromosome 6"/>
</dbReference>
<dbReference type="InterPro" id="IPR050092">
    <property type="entry name" value="RNase_H"/>
</dbReference>
<dbReference type="PANTHER" id="PTHR10642">
    <property type="entry name" value="RIBONUCLEASE H1"/>
    <property type="match status" value="1"/>
</dbReference>
<name>A0AAV7QFJ1_PLEWA</name>
<comment type="catalytic activity">
    <reaction evidence="1">
        <text>Endonucleolytic cleavage to 5'-phosphomonoester.</text>
        <dbReference type="EC" id="3.1.26.4"/>
    </reaction>
</comment>
<sequence length="256" mass="28615">MEVLKERPLAQGKHIIVISPVPALEAVTKASTPNAKALHPRCIQWATSLIATDVDYVVDSKLQTQQFLQYELEYPVPANTLPIEQYHNIFYTDGSAQPAMGTKHQYSAAFAIMSGYMKDGKFHPQNTYTQAVGDCTAQLEELKALVMALKHTDPDQMTLIVCYSYYCVQSFNKYLHYWRQNGFRDSKGNTVKHRLMWGKVVDLKEMLPNVHVVHILGHQRVGIHVEGNSLADEAAKSAVAIASVALVICSKPKVDD</sequence>
<comment type="similarity">
    <text evidence="2">Belongs to the RNase H family.</text>
</comment>
<evidence type="ECO:0000256" key="2">
    <source>
        <dbReference type="ARBA" id="ARBA00005300"/>
    </source>
</evidence>
<evidence type="ECO:0000259" key="8">
    <source>
        <dbReference type="PROSITE" id="PS50879"/>
    </source>
</evidence>
<accession>A0AAV7QFJ1</accession>
<evidence type="ECO:0000256" key="4">
    <source>
        <dbReference type="ARBA" id="ARBA00022722"/>
    </source>
</evidence>
<keyword evidence="6" id="KW-0255">Endonuclease</keyword>
<keyword evidence="10" id="KW-1185">Reference proteome</keyword>
<evidence type="ECO:0000256" key="6">
    <source>
        <dbReference type="ARBA" id="ARBA00022759"/>
    </source>
</evidence>
<dbReference type="AlphaFoldDB" id="A0AAV7QFJ1"/>
<dbReference type="InterPro" id="IPR012337">
    <property type="entry name" value="RNaseH-like_sf"/>
</dbReference>
<evidence type="ECO:0000256" key="5">
    <source>
        <dbReference type="ARBA" id="ARBA00022723"/>
    </source>
</evidence>
<dbReference type="PROSITE" id="PS50879">
    <property type="entry name" value="RNASE_H_1"/>
    <property type="match status" value="1"/>
</dbReference>
<dbReference type="Gene3D" id="3.30.420.10">
    <property type="entry name" value="Ribonuclease H-like superfamily/Ribonuclease H"/>
    <property type="match status" value="1"/>
</dbReference>
<dbReference type="InterPro" id="IPR002156">
    <property type="entry name" value="RNaseH_domain"/>
</dbReference>
<evidence type="ECO:0000313" key="10">
    <source>
        <dbReference type="Proteomes" id="UP001066276"/>
    </source>
</evidence>
<protein>
    <recommendedName>
        <fullName evidence="3">ribonuclease H</fullName>
        <ecNumber evidence="3">3.1.26.4</ecNumber>
    </recommendedName>
</protein>
<feature type="domain" description="RNase H type-1" evidence="8">
    <location>
        <begin position="84"/>
        <end position="240"/>
    </location>
</feature>
<comment type="caution">
    <text evidence="9">The sequence shown here is derived from an EMBL/GenBank/DDBJ whole genome shotgun (WGS) entry which is preliminary data.</text>
</comment>
<dbReference type="GO" id="GO:0003676">
    <property type="term" value="F:nucleic acid binding"/>
    <property type="evidence" value="ECO:0007669"/>
    <property type="project" value="InterPro"/>
</dbReference>
<evidence type="ECO:0000256" key="7">
    <source>
        <dbReference type="ARBA" id="ARBA00022801"/>
    </source>
</evidence>
<dbReference type="InterPro" id="IPR036397">
    <property type="entry name" value="RNaseH_sf"/>
</dbReference>
<keyword evidence="5" id="KW-0479">Metal-binding</keyword>
<organism evidence="9 10">
    <name type="scientific">Pleurodeles waltl</name>
    <name type="common">Iberian ribbed newt</name>
    <dbReference type="NCBI Taxonomy" id="8319"/>
    <lineage>
        <taxon>Eukaryota</taxon>
        <taxon>Metazoa</taxon>
        <taxon>Chordata</taxon>
        <taxon>Craniata</taxon>
        <taxon>Vertebrata</taxon>
        <taxon>Euteleostomi</taxon>
        <taxon>Amphibia</taxon>
        <taxon>Batrachia</taxon>
        <taxon>Caudata</taxon>
        <taxon>Salamandroidea</taxon>
        <taxon>Salamandridae</taxon>
        <taxon>Pleurodelinae</taxon>
        <taxon>Pleurodeles</taxon>
    </lineage>
</organism>
<dbReference type="SUPFAM" id="SSF53098">
    <property type="entry name" value="Ribonuclease H-like"/>
    <property type="match status" value="1"/>
</dbReference>